<dbReference type="Gene3D" id="2.130.10.130">
    <property type="entry name" value="Integrin alpha, N-terminal"/>
    <property type="match status" value="1"/>
</dbReference>
<dbReference type="AlphaFoldDB" id="A0A3E0TKK9"/>
<dbReference type="SUPFAM" id="SSF69318">
    <property type="entry name" value="Integrin alpha N-terminal domain"/>
    <property type="match status" value="2"/>
</dbReference>
<reference evidence="2 3" key="1">
    <citation type="submission" date="2018-08" db="EMBL/GenBank/DDBJ databases">
        <title>Thalassotalea euphylliae genome.</title>
        <authorList>
            <person name="Summers S."/>
            <person name="Rice S.A."/>
            <person name="Freckelton M.L."/>
            <person name="Nedved B.T."/>
            <person name="Hadfield M.G."/>
        </authorList>
    </citation>
    <scope>NUCLEOTIDE SEQUENCE [LARGE SCALE GENOMIC DNA]</scope>
    <source>
        <strain evidence="2 3">H1</strain>
    </source>
</reference>
<dbReference type="Pfam" id="PF13517">
    <property type="entry name" value="FG-GAP_3"/>
    <property type="match status" value="1"/>
</dbReference>
<proteinExistence type="predicted"/>
<dbReference type="InterPro" id="IPR013783">
    <property type="entry name" value="Ig-like_fold"/>
</dbReference>
<dbReference type="EMBL" id="QUOU01000001">
    <property type="protein sequence ID" value="REL25094.1"/>
    <property type="molecule type" value="Genomic_DNA"/>
</dbReference>
<dbReference type="OrthoDB" id="100785at2"/>
<evidence type="ECO:0000313" key="3">
    <source>
        <dbReference type="Proteomes" id="UP000256478"/>
    </source>
</evidence>
<protein>
    <submittedName>
        <fullName evidence="2">VCBS repeat-containing protein</fullName>
    </submittedName>
</protein>
<evidence type="ECO:0000256" key="1">
    <source>
        <dbReference type="ARBA" id="ARBA00022729"/>
    </source>
</evidence>
<sequence>MNLKVSSFAFISLLIAGCGGGGSSQNATSPQPPISQQGAPLYTGLQSKVDISAANAESIVELLIDDLLSAGLDTASSDGQSSVQGDQLVGGCGGSATFSDNRNSSTLVGTLALDFSSYDDCSGTLLDGKITFKVEQWDFFRDDLSRGSIEFINASLSDAEIDLRLQGELSYQYDEDVALEVFSTSSLEILDNQASKQYWFENYSQTTKYQDRRLLTNEIGLSLQGRLYVSDLGYVDIDSNTDLVCVSPNQNDCTTDVVGVGKITLSGNQDSSASFSFLKHDHDDYGSILYLKVDETGGDSIDSEALIHLGEPKADSAPFAFAGEDFAVLYSDTDQVKVSGLLSFDGDGDALSYQWRVENPFSISCQPALRFNGNDFDTQLIDAESATATMITNTYGGYCLQLRVTDEDGRHATDSVFVSFNELNAFDVERQELVADGRYVRLNSMIAFDANQDGQSELFLHHHTGEHGYVFNYAEQGQYDHAATNTFDFNLSRSRHTFADIDADGTTEWLFLEGRGLTSMLVSYSISATGELGEQVELTEVPRADLEWPRVADFNGDGLPDILFHADSGADKDVHIGLQTEQGEFEFVLFDINVAIEKPTTHAISGYTLGDIDGDSTAEFLTLARNGFSGDLFLQVYNLEGQNFVLFDEIQVDDDCNVTDTRRCDVHNFAVEDLDADGQGEIVFALGGWRHGHELFVYQQSDQGLNGTSSLMLDTLDRNSPFFNSEVQEDRPARFADFNSDGRKDMLINVNFDYSLLVFQEANGTFAASVRVPYVSQDALIEDINADGRPDVVMSNGRELLIQQNVLTD</sequence>
<comment type="caution">
    <text evidence="2">The sequence shown here is derived from an EMBL/GenBank/DDBJ whole genome shotgun (WGS) entry which is preliminary data.</text>
</comment>
<organism evidence="2 3">
    <name type="scientific">Thalassotalea euphylliae</name>
    <dbReference type="NCBI Taxonomy" id="1655234"/>
    <lineage>
        <taxon>Bacteria</taxon>
        <taxon>Pseudomonadati</taxon>
        <taxon>Pseudomonadota</taxon>
        <taxon>Gammaproteobacteria</taxon>
        <taxon>Alteromonadales</taxon>
        <taxon>Colwelliaceae</taxon>
        <taxon>Thalassotalea</taxon>
    </lineage>
</organism>
<dbReference type="Gene3D" id="2.60.40.10">
    <property type="entry name" value="Immunoglobulins"/>
    <property type="match status" value="1"/>
</dbReference>
<accession>A0A3E0TKK9</accession>
<name>A0A3E0TKK9_9GAMM</name>
<dbReference type="PROSITE" id="PS51257">
    <property type="entry name" value="PROKAR_LIPOPROTEIN"/>
    <property type="match status" value="1"/>
</dbReference>
<gene>
    <name evidence="2" type="ORF">DXX93_00025</name>
</gene>
<keyword evidence="1" id="KW-0732">Signal</keyword>
<dbReference type="InterPro" id="IPR028994">
    <property type="entry name" value="Integrin_alpha_N"/>
</dbReference>
<dbReference type="Proteomes" id="UP000256478">
    <property type="component" value="Unassembled WGS sequence"/>
</dbReference>
<evidence type="ECO:0000313" key="2">
    <source>
        <dbReference type="EMBL" id="REL25094.1"/>
    </source>
</evidence>
<dbReference type="InterPro" id="IPR013517">
    <property type="entry name" value="FG-GAP"/>
</dbReference>
<dbReference type="RefSeq" id="WP_116006259.1">
    <property type="nucleotide sequence ID" value="NZ_QUOU01000001.1"/>
</dbReference>